<reference evidence="2" key="1">
    <citation type="journal article" date="2023" name="Mol. Phylogenet. Evol.">
        <title>Genome-scale phylogeny and comparative genomics of the fungal order Sordariales.</title>
        <authorList>
            <person name="Hensen N."/>
            <person name="Bonometti L."/>
            <person name="Westerberg I."/>
            <person name="Brannstrom I.O."/>
            <person name="Guillou S."/>
            <person name="Cros-Aarteil S."/>
            <person name="Calhoun S."/>
            <person name="Haridas S."/>
            <person name="Kuo A."/>
            <person name="Mondo S."/>
            <person name="Pangilinan J."/>
            <person name="Riley R."/>
            <person name="LaButti K."/>
            <person name="Andreopoulos B."/>
            <person name="Lipzen A."/>
            <person name="Chen C."/>
            <person name="Yan M."/>
            <person name="Daum C."/>
            <person name="Ng V."/>
            <person name="Clum A."/>
            <person name="Steindorff A."/>
            <person name="Ohm R.A."/>
            <person name="Martin F."/>
            <person name="Silar P."/>
            <person name="Natvig D.O."/>
            <person name="Lalanne C."/>
            <person name="Gautier V."/>
            <person name="Ament-Velasquez S.L."/>
            <person name="Kruys A."/>
            <person name="Hutchinson M.I."/>
            <person name="Powell A.J."/>
            <person name="Barry K."/>
            <person name="Miller A.N."/>
            <person name="Grigoriev I.V."/>
            <person name="Debuchy R."/>
            <person name="Gladieux P."/>
            <person name="Hiltunen Thoren M."/>
            <person name="Johannesson H."/>
        </authorList>
    </citation>
    <scope>NUCLEOTIDE SEQUENCE</scope>
    <source>
        <strain evidence="2">FGSC 1904</strain>
    </source>
</reference>
<keyword evidence="3" id="KW-1185">Reference proteome</keyword>
<comment type="caution">
    <text evidence="2">The sequence shown here is derived from an EMBL/GenBank/DDBJ whole genome shotgun (WGS) entry which is preliminary data.</text>
</comment>
<protein>
    <submittedName>
        <fullName evidence="2">Uncharacterized protein</fullName>
    </submittedName>
</protein>
<evidence type="ECO:0000256" key="1">
    <source>
        <dbReference type="SAM" id="MobiDB-lite"/>
    </source>
</evidence>
<evidence type="ECO:0000313" key="3">
    <source>
        <dbReference type="Proteomes" id="UP001281003"/>
    </source>
</evidence>
<feature type="compositionally biased region" description="Pro residues" evidence="1">
    <location>
        <begin position="1"/>
        <end position="21"/>
    </location>
</feature>
<dbReference type="EMBL" id="JAUTDP010000008">
    <property type="protein sequence ID" value="KAK3397075.1"/>
    <property type="molecule type" value="Genomic_DNA"/>
</dbReference>
<gene>
    <name evidence="2" type="ORF">B0T20DRAFT_335958</name>
</gene>
<feature type="non-terminal residue" evidence="2">
    <location>
        <position position="134"/>
    </location>
</feature>
<organism evidence="2 3">
    <name type="scientific">Sordaria brevicollis</name>
    <dbReference type="NCBI Taxonomy" id="83679"/>
    <lineage>
        <taxon>Eukaryota</taxon>
        <taxon>Fungi</taxon>
        <taxon>Dikarya</taxon>
        <taxon>Ascomycota</taxon>
        <taxon>Pezizomycotina</taxon>
        <taxon>Sordariomycetes</taxon>
        <taxon>Sordariomycetidae</taxon>
        <taxon>Sordariales</taxon>
        <taxon>Sordariaceae</taxon>
        <taxon>Sordaria</taxon>
    </lineage>
</organism>
<name>A0AAE0UAY0_SORBR</name>
<dbReference type="AlphaFoldDB" id="A0AAE0UAY0"/>
<reference evidence="2" key="2">
    <citation type="submission" date="2023-07" db="EMBL/GenBank/DDBJ databases">
        <authorList>
            <consortium name="Lawrence Berkeley National Laboratory"/>
            <person name="Haridas S."/>
            <person name="Hensen N."/>
            <person name="Bonometti L."/>
            <person name="Westerberg I."/>
            <person name="Brannstrom I.O."/>
            <person name="Guillou S."/>
            <person name="Cros-Aarteil S."/>
            <person name="Calhoun S."/>
            <person name="Kuo A."/>
            <person name="Mondo S."/>
            <person name="Pangilinan J."/>
            <person name="Riley R."/>
            <person name="LaButti K."/>
            <person name="Andreopoulos B."/>
            <person name="Lipzen A."/>
            <person name="Chen C."/>
            <person name="Yanf M."/>
            <person name="Daum C."/>
            <person name="Ng V."/>
            <person name="Clum A."/>
            <person name="Steindorff A."/>
            <person name="Ohm R."/>
            <person name="Martin F."/>
            <person name="Silar P."/>
            <person name="Natvig D."/>
            <person name="Lalanne C."/>
            <person name="Gautier V."/>
            <person name="Ament-velasquez S.L."/>
            <person name="Kruys A."/>
            <person name="Hutchinson M.I."/>
            <person name="Powell A.J."/>
            <person name="Barry K."/>
            <person name="Miller A.N."/>
            <person name="Grigoriev I.V."/>
            <person name="Debuchy R."/>
            <person name="Gladieux P."/>
            <person name="Thoren M.H."/>
            <person name="Johannesson H."/>
        </authorList>
    </citation>
    <scope>NUCLEOTIDE SEQUENCE</scope>
    <source>
        <strain evidence="2">FGSC 1904</strain>
    </source>
</reference>
<feature type="non-terminal residue" evidence="2">
    <location>
        <position position="1"/>
    </location>
</feature>
<sequence>SPPSRPISPISPHPSPGPCPRQPSVKTIPKECNASNTASFTTNKKPTHIEVASLYQFIYDRIDDLKILTGALCERIIALEDTVATLSEKDTMETFMKKACDMAMEGHLIGILGEKFAETGTKIVERGADVGVDD</sequence>
<dbReference type="Proteomes" id="UP001281003">
    <property type="component" value="Unassembled WGS sequence"/>
</dbReference>
<accession>A0AAE0UAY0</accession>
<feature type="region of interest" description="Disordered" evidence="1">
    <location>
        <begin position="1"/>
        <end position="28"/>
    </location>
</feature>
<proteinExistence type="predicted"/>
<evidence type="ECO:0000313" key="2">
    <source>
        <dbReference type="EMBL" id="KAK3397075.1"/>
    </source>
</evidence>